<sequence>MRKSRVRNQLQSSFGRLLHSFGLDSVTKGKLRTGLKKSVASIISLMLVLQAALVTGIMHTSAAPIDNNSQIVKQVLLMKGQGHAQSAIEGCFASPEGCGSVTAAVKNEGGSLVSYSDTFETTLGATDYPFTLAYEWAITEEQAAEGGTYIFTLPDALIIETDIQDEPIGPAGTFSVDKDTKQVTVNFVAQPGPAENYHLKGGLVVAAWLDETIEIVNNEIVMNIPISQTGNLDVRIPVEFQGSGPNVDKRLDISKGVGGVDRTVNTSEVYWVIDVNTALSNIGQAVVNDILPDDLELVESSVKVYNLNVSLNGAVTEGGEVAGFTADTSTPGQFSLDLGSIKSAYRIKFTTKVKSDAVISETPKELTNNVQLLDGSEIKDSSNAKISVQRGQLLRKVYNEGSYDPVNGHLVTWTVLFNFGETQHNSPKLTDTLPQGQELVPGSVTVEAVEVNATGQPGAKKADVLPGTDPGTFTLSNPGTGTFDLTLNGTVSDAYKIVYQTRAKADSPITKDFTSSNKIEYMGEGPGVTFNYKHRIISKTGSIIDFANKKIRWSMTLNQNGYWFKGTADNKLRLTDTFTNRGLAFDPGSMVITPKGGAALTESVHYTVVSTKDSGDPSIESGFIIEFADSYDFNKEHTITYTTTYDYDLYTAPWNPNSNYTFTNKGDFAWQEIVDSLGTTKIGGSGSQSAAFTVEPTGSNRYNGYKTGVYDAHTKTIEWNVLINYHNESVQNAVVKDVLESGQKLLGNVTVKRMNISADSQGNLTEAATLVKDAPNGYTVIYDESGADPVLTVDFNSEYISGPHLITFTTSLEGKLVPATIENTAKFTSDNGYHATLNTNVSVKFGNEFIVKNFKQNASAMRLAEWTMWVNRSLSRLDNVIIEDRPDEYQTLVPDSFKLYKAVPNVENPSQDSHFTLTEADPDDYEVTVSIDPATNREMFTLELFGSIETAYKLTYETLLAKGVTSVTSNQYKLLADQKQVTSTPSQHRFNVNKNSASGFTFPDNAKYKGSVKLLKQPAENPTLTLQGAEFKIAAKYGDFTATGVTDEHGIVSFDDLPFDQYELVEVKAPNGYLLDPTKHNIILNATGQKEIVLSNKRSSQLGNYVWLDRDRDGIQDADESGINGVTVKLYKAGETTPIRTTTTANKSTGAGDVPGYYLFDELEPGDYVVEFQWPYDYELTKEVSGSPDTDSNPLDDDNKTNIITLDSSNNFTDWTIDLGLVAKGEIGNYVWLDRDRDGLQDAGEPGLNNIEVILFKETGGVRTEVARTITANSPSTNTPGYYLFDQLVSGDYYVQFNVPISYEVTTAEAGSDDEQDSNATDPAGVTDKITIGPGSWIDHSIDLGLQGKGKIGDYVWFDTNDNGVQDSDEDGIAEIEVRLYKENGSGTRELIETQKTDSNGWYLFDHLEQGDYYVWFQTPSIYKLAKSESAAATPATDSNKIHETGSDQGFTVNKITIGGLQPWEDLTIDLGFTGKGAIGNYVWHDRNRDGIQNEGAEHGINGVTVSLYKGSPTGTPYRTDVTKTENGQPGYYSFTELPEGTYYVKFDYPEQYEQTIAESDEDAENGSNALNASNTTGAIVIGENASPFGWVNPSIDLGLVAKGSIGNYVWLDRNRNGIQDEAAEEGLNGITVKLYKDSASGTAYAETVTADGPDGKPGYYLFDNLASGDYYVQIMLDDSHEVTLANQGSGDQADGSDSNDVNAQGFTSVIPIAENGPKGWNDLTIDFGIVRKGSIGDYVWLDSNTNGKQDENGDAGFNGITVKLYDSNKTLIAETKTATKAGKQGYYLFDHLVEGDYYVQFDTPAGYITTTAGANGVQPDEDSNPVFNGFTEVISIGPGTTWGDMTIDQGYYFIPFIPGPAPTPTPTPTPGPEESVPPGETEEPSATPSPTPTPAPTPTPGGTPKPTVPSPTPITETTKEETPVQGEVDVPKGGDTKIGTPPANGNVTVTPDGKWVYTPKPGYTGKDRFSVIVRNESNEEEELWFEIDVDPIPKGTVDVTPDIDNLPKTGQTDYTLLYLLGAALIGGGVLLRLYGKRRTR</sequence>
<keyword evidence="4" id="KW-0732">Signal</keyword>
<keyword evidence="7" id="KW-0472">Membrane</keyword>
<dbReference type="GO" id="GO:0005518">
    <property type="term" value="F:collagen binding"/>
    <property type="evidence" value="ECO:0007669"/>
    <property type="project" value="InterPro"/>
</dbReference>
<name>A0A3A1URU5_9BACL</name>
<dbReference type="NCBIfam" id="TIGR01167">
    <property type="entry name" value="LPXTG_anchor"/>
    <property type="match status" value="1"/>
</dbReference>
<reference evidence="9 10" key="1">
    <citation type="submission" date="2018-09" db="EMBL/GenBank/DDBJ databases">
        <title>Paenibacillus aracenensis nov. sp. isolated from a cave in southern Spain.</title>
        <authorList>
            <person name="Jurado V."/>
            <person name="Gutierrez-Patricio S."/>
            <person name="Gonzalez-Pimentel J.L."/>
            <person name="Miller A.Z."/>
            <person name="Laiz L."/>
            <person name="Saiz-Jimenez C."/>
        </authorList>
    </citation>
    <scope>NUCLEOTIDE SEQUENCE [LARGE SCALE GENOMIC DNA]</scope>
    <source>
        <strain evidence="9 10">DSM 22867</strain>
    </source>
</reference>
<feature type="compositionally biased region" description="Pro residues" evidence="6">
    <location>
        <begin position="1859"/>
        <end position="1872"/>
    </location>
</feature>
<dbReference type="Pfam" id="PF00746">
    <property type="entry name" value="Gram_pos_anchor"/>
    <property type="match status" value="1"/>
</dbReference>
<dbReference type="OrthoDB" id="2056845at2"/>
<feature type="transmembrane region" description="Helical" evidence="7">
    <location>
        <begin position="38"/>
        <end position="58"/>
    </location>
</feature>
<dbReference type="Pfam" id="PF17802">
    <property type="entry name" value="SpaA"/>
    <property type="match status" value="1"/>
</dbReference>
<evidence type="ECO:0000256" key="5">
    <source>
        <dbReference type="ARBA" id="ARBA00023088"/>
    </source>
</evidence>
<keyword evidence="5" id="KW-0572">Peptidoglycan-anchor</keyword>
<dbReference type="EMBL" id="QXQA01000023">
    <property type="protein sequence ID" value="RIX47337.1"/>
    <property type="molecule type" value="Genomic_DNA"/>
</dbReference>
<dbReference type="InterPro" id="IPR008966">
    <property type="entry name" value="Adhesion_dom_sf"/>
</dbReference>
<dbReference type="SUPFAM" id="SSF49401">
    <property type="entry name" value="Bacterial adhesins"/>
    <property type="match status" value="5"/>
</dbReference>
<dbReference type="InterPro" id="IPR013783">
    <property type="entry name" value="Ig-like_fold"/>
</dbReference>
<dbReference type="InterPro" id="IPR041033">
    <property type="entry name" value="SpaA_PFL_dom_1"/>
</dbReference>
<dbReference type="PANTHER" id="PTHR23303:SF15">
    <property type="entry name" value="COLOSSIN-A"/>
    <property type="match status" value="1"/>
</dbReference>
<evidence type="ECO:0000256" key="1">
    <source>
        <dbReference type="ARBA" id="ARBA00004168"/>
    </source>
</evidence>
<keyword evidence="7" id="KW-1133">Transmembrane helix</keyword>
<dbReference type="Pfam" id="PF17210">
    <property type="entry name" value="SdrD_B"/>
    <property type="match status" value="6"/>
</dbReference>
<comment type="subcellular location">
    <subcellularLocation>
        <location evidence="1">Secreted</location>
        <location evidence="1">Cell wall</location>
        <topology evidence="1">Peptidoglycan-anchor</topology>
    </subcellularLocation>
</comment>
<evidence type="ECO:0000259" key="8">
    <source>
        <dbReference type="PROSITE" id="PS50847"/>
    </source>
</evidence>
<evidence type="ECO:0000256" key="2">
    <source>
        <dbReference type="ARBA" id="ARBA00022512"/>
    </source>
</evidence>
<dbReference type="Gene3D" id="2.60.40.740">
    <property type="match status" value="5"/>
</dbReference>
<keyword evidence="7" id="KW-0812">Transmembrane</keyword>
<gene>
    <name evidence="9" type="ORF">D3P08_25285</name>
</gene>
<dbReference type="Pfam" id="PF05737">
    <property type="entry name" value="Collagen_bind"/>
    <property type="match status" value="4"/>
</dbReference>
<dbReference type="PROSITE" id="PS50847">
    <property type="entry name" value="GRAM_POS_ANCHORING"/>
    <property type="match status" value="1"/>
</dbReference>
<feature type="region of interest" description="Disordered" evidence="6">
    <location>
        <begin position="1859"/>
        <end position="1948"/>
    </location>
</feature>
<protein>
    <submittedName>
        <fullName evidence="9">LPXTG cell wall anchor domain-containing protein</fullName>
    </submittedName>
</protein>
<evidence type="ECO:0000256" key="4">
    <source>
        <dbReference type="ARBA" id="ARBA00022729"/>
    </source>
</evidence>
<dbReference type="Gene3D" id="2.60.40.10">
    <property type="entry name" value="Immunoglobulins"/>
    <property type="match status" value="7"/>
</dbReference>
<organism evidence="9 10">
    <name type="scientific">Paenibacillus nanensis</name>
    <dbReference type="NCBI Taxonomy" id="393251"/>
    <lineage>
        <taxon>Bacteria</taxon>
        <taxon>Bacillati</taxon>
        <taxon>Bacillota</taxon>
        <taxon>Bacilli</taxon>
        <taxon>Bacillales</taxon>
        <taxon>Paenibacillaceae</taxon>
        <taxon>Paenibacillus</taxon>
    </lineage>
</organism>
<dbReference type="InterPro" id="IPR008456">
    <property type="entry name" value="Collagen-bd_dom"/>
</dbReference>
<dbReference type="Proteomes" id="UP000266482">
    <property type="component" value="Unassembled WGS sequence"/>
</dbReference>
<dbReference type="Gene3D" id="2.60.40.3440">
    <property type="match status" value="1"/>
</dbReference>
<feature type="compositionally biased region" description="Pro residues" evidence="6">
    <location>
        <begin position="1888"/>
        <end position="1913"/>
    </location>
</feature>
<dbReference type="InterPro" id="IPR051417">
    <property type="entry name" value="SDr/BOS_complex"/>
</dbReference>
<evidence type="ECO:0000256" key="7">
    <source>
        <dbReference type="SAM" id="Phobius"/>
    </source>
</evidence>
<accession>A0A3A1URU5</accession>
<evidence type="ECO:0000256" key="3">
    <source>
        <dbReference type="ARBA" id="ARBA00022525"/>
    </source>
</evidence>
<dbReference type="SUPFAM" id="SSF117074">
    <property type="entry name" value="Hypothetical protein PA1324"/>
    <property type="match status" value="6"/>
</dbReference>
<proteinExistence type="predicted"/>
<dbReference type="SUPFAM" id="SSF49478">
    <property type="entry name" value="Cna protein B-type domain"/>
    <property type="match status" value="1"/>
</dbReference>
<feature type="transmembrane region" description="Helical" evidence="7">
    <location>
        <begin position="2017"/>
        <end position="2035"/>
    </location>
</feature>
<dbReference type="InterPro" id="IPR033764">
    <property type="entry name" value="Sdr_B"/>
</dbReference>
<keyword evidence="10" id="KW-1185">Reference proteome</keyword>
<dbReference type="InterPro" id="IPR019931">
    <property type="entry name" value="LPXTG_anchor"/>
</dbReference>
<evidence type="ECO:0000313" key="9">
    <source>
        <dbReference type="EMBL" id="RIX47337.1"/>
    </source>
</evidence>
<evidence type="ECO:0000313" key="10">
    <source>
        <dbReference type="Proteomes" id="UP000266482"/>
    </source>
</evidence>
<dbReference type="PANTHER" id="PTHR23303">
    <property type="entry name" value="CARBOXYPEPTIDASE REGULATORY REGION-CONTAINING"/>
    <property type="match status" value="1"/>
</dbReference>
<evidence type="ECO:0000256" key="6">
    <source>
        <dbReference type="SAM" id="MobiDB-lite"/>
    </source>
</evidence>
<feature type="compositionally biased region" description="Low complexity" evidence="6">
    <location>
        <begin position="1873"/>
        <end position="1887"/>
    </location>
</feature>
<feature type="domain" description="Gram-positive cocci surface proteins LPxTG" evidence="8">
    <location>
        <begin position="2007"/>
        <end position="2041"/>
    </location>
</feature>
<dbReference type="Pfam" id="PF17963">
    <property type="entry name" value="Big_9"/>
    <property type="match status" value="1"/>
</dbReference>
<keyword evidence="2" id="KW-0134">Cell wall</keyword>
<comment type="caution">
    <text evidence="9">The sequence shown here is derived from an EMBL/GenBank/DDBJ whole genome shotgun (WGS) entry which is preliminary data.</text>
</comment>
<dbReference type="RefSeq" id="WP_119602906.1">
    <property type="nucleotide sequence ID" value="NZ_QXQA01000023.1"/>
</dbReference>
<keyword evidence="3" id="KW-0964">Secreted</keyword>